<name>H5Y552_9FIRM</name>
<proteinExistence type="predicted"/>
<evidence type="ECO:0000313" key="3">
    <source>
        <dbReference type="Proteomes" id="UP000005104"/>
    </source>
</evidence>
<dbReference type="AlphaFoldDB" id="H5Y552"/>
<dbReference type="STRING" id="768710.DesyoDRAFT_3120"/>
<sequence length="88" mass="10304">MALNTYRPSQASNYWMFALKLLILILGLSLSALILSKVFSFVFTIAFFLIRILVFIAVSFVVLHFFLKLLFNVDLIYSGKRFIQRRTY</sequence>
<keyword evidence="1" id="KW-1133">Transmembrane helix</keyword>
<keyword evidence="1" id="KW-0812">Transmembrane</keyword>
<dbReference type="Proteomes" id="UP000005104">
    <property type="component" value="Chromosome"/>
</dbReference>
<keyword evidence="1" id="KW-0472">Membrane</keyword>
<dbReference type="eggNOG" id="ENOG5033F11">
    <property type="taxonomic scope" value="Bacteria"/>
</dbReference>
<keyword evidence="3" id="KW-1185">Reference proteome</keyword>
<gene>
    <name evidence="2" type="ORF">DesyoDRAFT_3120</name>
</gene>
<feature type="transmembrane region" description="Helical" evidence="1">
    <location>
        <begin position="12"/>
        <end position="35"/>
    </location>
</feature>
<feature type="transmembrane region" description="Helical" evidence="1">
    <location>
        <begin position="41"/>
        <end position="71"/>
    </location>
</feature>
<evidence type="ECO:0000256" key="1">
    <source>
        <dbReference type="SAM" id="Phobius"/>
    </source>
</evidence>
<protein>
    <submittedName>
        <fullName evidence="2">Uncharacterized protein</fullName>
    </submittedName>
</protein>
<evidence type="ECO:0000313" key="2">
    <source>
        <dbReference type="EMBL" id="EHQ90156.1"/>
    </source>
</evidence>
<reference evidence="2 3" key="1">
    <citation type="submission" date="2011-11" db="EMBL/GenBank/DDBJ databases">
        <title>The Noncontiguous Finished genome of Desulfosporosinus youngiae DSM 17734.</title>
        <authorList>
            <consortium name="US DOE Joint Genome Institute (JGI-PGF)"/>
            <person name="Lucas S."/>
            <person name="Han J."/>
            <person name="Lapidus A."/>
            <person name="Cheng J.-F."/>
            <person name="Goodwin L."/>
            <person name="Pitluck S."/>
            <person name="Peters L."/>
            <person name="Ovchinnikova G."/>
            <person name="Lu M."/>
            <person name="Land M.L."/>
            <person name="Hauser L."/>
            <person name="Pester M."/>
            <person name="Spring S."/>
            <person name="Ollivier B."/>
            <person name="Rattei T."/>
            <person name="Klenk H.-P."/>
            <person name="Wagner M."/>
            <person name="Loy A."/>
            <person name="Woyke T.J."/>
        </authorList>
    </citation>
    <scope>NUCLEOTIDE SEQUENCE [LARGE SCALE GENOMIC DNA]</scope>
    <source>
        <strain evidence="2 3">DSM 17734</strain>
    </source>
</reference>
<accession>H5Y552</accession>
<organism evidence="2 3">
    <name type="scientific">Desulfosporosinus youngiae DSM 17734</name>
    <dbReference type="NCBI Taxonomy" id="768710"/>
    <lineage>
        <taxon>Bacteria</taxon>
        <taxon>Bacillati</taxon>
        <taxon>Bacillota</taxon>
        <taxon>Clostridia</taxon>
        <taxon>Eubacteriales</taxon>
        <taxon>Desulfitobacteriaceae</taxon>
        <taxon>Desulfosporosinus</taxon>
    </lineage>
</organism>
<dbReference type="EMBL" id="CM001441">
    <property type="protein sequence ID" value="EHQ90156.1"/>
    <property type="molecule type" value="Genomic_DNA"/>
</dbReference>
<dbReference type="HOGENOM" id="CLU_192342_0_0_9"/>